<dbReference type="InParanoid" id="G0VKF6"/>
<dbReference type="EMBL" id="HE576761">
    <property type="protein sequence ID" value="CCC71990.1"/>
    <property type="molecule type" value="Genomic_DNA"/>
</dbReference>
<dbReference type="GO" id="GO:0016020">
    <property type="term" value="C:membrane"/>
    <property type="evidence" value="ECO:0007669"/>
    <property type="project" value="UniProtKB-SubCell"/>
</dbReference>
<dbReference type="Pfam" id="PF12141">
    <property type="entry name" value="BMT"/>
    <property type="match status" value="2"/>
</dbReference>
<gene>
    <name evidence="7" type="primary">NCAS0J00100</name>
    <name evidence="7" type="ordered locus">NCAS_0J00100</name>
</gene>
<evidence type="ECO:0000256" key="4">
    <source>
        <dbReference type="ARBA" id="ARBA00022968"/>
    </source>
</evidence>
<reference evidence="7 8" key="1">
    <citation type="journal article" date="2011" name="Proc. Natl. Acad. Sci. U.S.A.">
        <title>Evolutionary erosion of yeast sex chromosomes by mating-type switching accidents.</title>
        <authorList>
            <person name="Gordon J.L."/>
            <person name="Armisen D."/>
            <person name="Proux-Wera E."/>
            <person name="Oheigeartaigh S.S."/>
            <person name="Byrne K.P."/>
            <person name="Wolfe K.H."/>
        </authorList>
    </citation>
    <scope>NUCLEOTIDE SEQUENCE [LARGE SCALE GENOMIC DNA]</scope>
    <source>
        <strain evidence="8">ATCC 76901 / BCRC 22586 / CBS 4309 / NBRC 1992 / NRRL Y-12630</strain>
    </source>
</reference>
<dbReference type="GeneID" id="96905691"/>
<evidence type="ECO:0000256" key="2">
    <source>
        <dbReference type="ARBA" id="ARBA00009486"/>
    </source>
</evidence>
<dbReference type="Proteomes" id="UP000001640">
    <property type="component" value="Chromosome 10"/>
</dbReference>
<dbReference type="KEGG" id="ncs:NCAS_0J00100"/>
<proteinExistence type="inferred from homology"/>
<keyword evidence="5" id="KW-0961">Cell wall biogenesis/degradation</keyword>
<protein>
    <recommendedName>
        <fullName evidence="9">Glycosyltransferase family 91 protein</fullName>
    </recommendedName>
</protein>
<keyword evidence="6" id="KW-0472">Membrane</keyword>
<keyword evidence="3" id="KW-0808">Transferase</keyword>
<keyword evidence="6" id="KW-0812">Transmembrane</keyword>
<evidence type="ECO:0000313" key="7">
    <source>
        <dbReference type="EMBL" id="CCC71990.1"/>
    </source>
</evidence>
<keyword evidence="3" id="KW-0328">Glycosyltransferase</keyword>
<evidence type="ECO:0008006" key="9">
    <source>
        <dbReference type="Google" id="ProtNLM"/>
    </source>
</evidence>
<dbReference type="RefSeq" id="XP_003678332.1">
    <property type="nucleotide sequence ID" value="XM_003678284.1"/>
</dbReference>
<sequence length="637" mass="74021">MVFLQENTLFRILFIIVIPIIIIICLLHPNGKESLQMLGYQYYNSNYGAQVVNRKEDLLKTDITTKLRFKNWSQSPLNDRIRNQEFVKDKLTGYISNLNLEKHHSKFASGGSHSHRQLGGKNEAEFHKDYDSLVKCEDLQYVNTVEHSEWNKVLDDDLLTLRRDLLKNNDFLGKDITDPSEKNWSEEEIINKHWFRFGGSSVWLDKYECHLVFSRVLYARKGVRDHPHVSMIRAQAFDRDWNEIKEKRIPYNDITHPKDLDLELKKLDHELGLFPCDSIKHNTEEFDACVVEHTKSKIVTEKRKEKIMSRYFLTYPTVLDIRYRAAGDWLGPEDPHVIVRKTKDIEEPVVIFNMYDGGEGARRVFSFMPSRKNTPLLKFNINDSGRKFNSWEKNWTPFFHQHLAESAFSRGSIHFIYTFSPLEILKCSLNDGVCSMVFEAKTLDLSKDNKFGGWRGGTQYIPLPEVLPQVKNKQIWVGFPKLHIDRCGCGLKFYRPMLSLLVESNGAYHQELAVPDIDFDMDVLSWDQKGTHCGQLNVLSPNAISYWEVASQAHHSKKYEDYMALSFSEADANTRVIVLRGILNYILEIYEKKAIMEDFEVSSKSDLIIGRTLKCVVQKAKEDCKAYGKSHPEPKKD</sequence>
<evidence type="ECO:0000256" key="3">
    <source>
        <dbReference type="ARBA" id="ARBA00022676"/>
    </source>
</evidence>
<evidence type="ECO:0000256" key="5">
    <source>
        <dbReference type="ARBA" id="ARBA00023316"/>
    </source>
</evidence>
<comment type="subcellular location">
    <subcellularLocation>
        <location evidence="1">Membrane</location>
        <topology evidence="1">Single-pass type II membrane protein</topology>
    </subcellularLocation>
</comment>
<dbReference type="OMA" id="MAWIWRT"/>
<dbReference type="GO" id="GO:0000030">
    <property type="term" value="F:mannosyltransferase activity"/>
    <property type="evidence" value="ECO:0007669"/>
    <property type="project" value="InterPro"/>
</dbReference>
<accession>G0VKF6</accession>
<evidence type="ECO:0000256" key="6">
    <source>
        <dbReference type="SAM" id="Phobius"/>
    </source>
</evidence>
<evidence type="ECO:0000256" key="1">
    <source>
        <dbReference type="ARBA" id="ARBA00004606"/>
    </source>
</evidence>
<dbReference type="HOGENOM" id="CLU_013841_0_0_1"/>
<feature type="transmembrane region" description="Helical" evidence="6">
    <location>
        <begin position="12"/>
        <end position="29"/>
    </location>
</feature>
<name>G0VKF6_NAUCA</name>
<evidence type="ECO:0000313" key="8">
    <source>
        <dbReference type="Proteomes" id="UP000001640"/>
    </source>
</evidence>
<dbReference type="eggNOG" id="ENOG502QTZG">
    <property type="taxonomic scope" value="Eukaryota"/>
</dbReference>
<dbReference type="InterPro" id="IPR021988">
    <property type="entry name" value="BMT1"/>
</dbReference>
<comment type="similarity">
    <text evidence="2">Belongs to the BMT family.</text>
</comment>
<keyword evidence="8" id="KW-1185">Reference proteome</keyword>
<keyword evidence="6" id="KW-1133">Transmembrane helix</keyword>
<dbReference type="GO" id="GO:0071555">
    <property type="term" value="P:cell wall organization"/>
    <property type="evidence" value="ECO:0007669"/>
    <property type="project" value="UniProtKB-KW"/>
</dbReference>
<dbReference type="AlphaFoldDB" id="G0VKF6"/>
<keyword evidence="4" id="KW-0735">Signal-anchor</keyword>
<reference key="2">
    <citation type="submission" date="2011-08" db="EMBL/GenBank/DDBJ databases">
        <title>Genome sequence of Naumovozyma castellii.</title>
        <authorList>
            <person name="Gordon J.L."/>
            <person name="Armisen D."/>
            <person name="Proux-Wera E."/>
            <person name="OhEigeartaigh S.S."/>
            <person name="Byrne K.P."/>
            <person name="Wolfe K.H."/>
        </authorList>
    </citation>
    <scope>NUCLEOTIDE SEQUENCE</scope>
    <source>
        <strain>Type strain:CBS 4309</strain>
    </source>
</reference>
<dbReference type="STRING" id="1064592.G0VKF6"/>
<dbReference type="OrthoDB" id="3631276at2759"/>
<organism evidence="7 8">
    <name type="scientific">Naumovozyma castellii</name>
    <name type="common">Yeast</name>
    <name type="synonym">Saccharomyces castellii</name>
    <dbReference type="NCBI Taxonomy" id="27288"/>
    <lineage>
        <taxon>Eukaryota</taxon>
        <taxon>Fungi</taxon>
        <taxon>Dikarya</taxon>
        <taxon>Ascomycota</taxon>
        <taxon>Saccharomycotina</taxon>
        <taxon>Saccharomycetes</taxon>
        <taxon>Saccharomycetales</taxon>
        <taxon>Saccharomycetaceae</taxon>
        <taxon>Naumovozyma</taxon>
    </lineage>
</organism>